<evidence type="ECO:0000313" key="1">
    <source>
        <dbReference type="EMBL" id="KAA9003568.1"/>
    </source>
</evidence>
<proteinExistence type="predicted"/>
<evidence type="ECO:0000313" key="2">
    <source>
        <dbReference type="Proteomes" id="UP000326367"/>
    </source>
</evidence>
<accession>A0ABQ6T4F0</accession>
<sequence length="379" mass="40168">MISMVIGLIIMLAVVQVFAASREAYRLSEGLARVQENSRFAMDTLQREIRMAGHFGCVNDQAQTSPTRISLRSTLDGAANPVLDFNRSIQGYEANNTGPGETLTIAATPSTGGTDYTPALPKAIADALTNRVNGSDIVALRYLMPDGVPVTSVGGDVTRPVFNFDASRLSVLRSGMTNPGLYGVADCTSATVFQARAVNSGTASITFDTVKLNGSRTFLQGYTVGQANLYRAESAVYYIGYDADTKQSSLYRVRFSATPNGDLAAGAPEPLVEGVDNMQLLYGQDRSLDPASPSGYIDSQGTATTVDGSVSGDAQLAWRRVGAVQIGLLMSSPDPASARKADGAAALVGMGVTFTPPDDRRMRAVYQTTVALRNRLYGN</sequence>
<dbReference type="Proteomes" id="UP000326367">
    <property type="component" value="Unassembled WGS sequence"/>
</dbReference>
<dbReference type="EMBL" id="VYKI01000003">
    <property type="protein sequence ID" value="KAA9003568.1"/>
    <property type="molecule type" value="Genomic_DNA"/>
</dbReference>
<dbReference type="Pfam" id="PF16074">
    <property type="entry name" value="PilW"/>
    <property type="match status" value="1"/>
</dbReference>
<reference evidence="1 2" key="1">
    <citation type="journal article" date="2020" name="Antonie Van Leeuwenhoek">
        <title>Stenotrophomonas cyclobalanopsidis sp. nov., isolated from the leaf spot disease of Cyclobalanopsis patelliformis.</title>
        <authorList>
            <person name="Bian D.R."/>
            <person name="Xue H."/>
            <person name="Piao C.G."/>
            <person name="Li Y."/>
        </authorList>
    </citation>
    <scope>NUCLEOTIDE SEQUENCE [LARGE SCALE GENOMIC DNA]</scope>
    <source>
        <strain evidence="1 2">TPQG1-4</strain>
    </source>
</reference>
<comment type="caution">
    <text evidence="1">The sequence shown here is derived from an EMBL/GenBank/DDBJ whole genome shotgun (WGS) entry which is preliminary data.</text>
</comment>
<name>A0ABQ6T4F0_9GAMM</name>
<protein>
    <submittedName>
        <fullName evidence="1">Pilus assembly protein PilW</fullName>
    </submittedName>
</protein>
<keyword evidence="2" id="KW-1185">Reference proteome</keyword>
<organism evidence="1 2">
    <name type="scientific">Stenotrophomonas cyclobalanopsidis</name>
    <dbReference type="NCBI Taxonomy" id="2771362"/>
    <lineage>
        <taxon>Bacteria</taxon>
        <taxon>Pseudomonadati</taxon>
        <taxon>Pseudomonadota</taxon>
        <taxon>Gammaproteobacteria</taxon>
        <taxon>Lysobacterales</taxon>
        <taxon>Lysobacteraceae</taxon>
        <taxon>Stenotrophomonas</taxon>
    </lineage>
</organism>
<dbReference type="InterPro" id="IPR032092">
    <property type="entry name" value="PilW"/>
</dbReference>
<gene>
    <name evidence="1" type="ORF">FJU31_04390</name>
</gene>